<evidence type="ECO:0000313" key="2">
    <source>
        <dbReference type="EMBL" id="BDZ43522.1"/>
    </source>
</evidence>
<dbReference type="PANTHER" id="PTHR35340">
    <property type="entry name" value="PQQ ENZYME REPEAT PROTEIN-RELATED"/>
    <property type="match status" value="1"/>
</dbReference>
<dbReference type="Proteomes" id="UP001321475">
    <property type="component" value="Chromosome"/>
</dbReference>
<accession>A0ABN6XF28</accession>
<sequence length="284" mass="30412">MKNGFGQKGPLLVDDDGETVWFAPMDGVDARAVDVAEIDGDAVISWWEGLAGPGYGFGAVVAVDDSYQEVARIPEANGHELDFHEVTLTDHGTLLALAYEPLTMDLRTLGGEAAGRILDNVVLEVDVATGAVLFEWHALGHLDPHESFSAMDAGGTLADDPADDPDDDPDDQTTEGEGEGEDQPTPYDPVHLNSVSEDDDGNLLLSARNTCALYKIDRTTGDVVWRLGGRASDFAVADDAAFMRQHDLRRSTDGTLTLFDNGGAATTSPGRRHAGSRSTWTSRR</sequence>
<dbReference type="RefSeq" id="WP_286217737.1">
    <property type="nucleotide sequence ID" value="NZ_AP027729.1"/>
</dbReference>
<gene>
    <name evidence="2" type="ORF">GCM10025865_28210</name>
</gene>
<evidence type="ECO:0008006" key="4">
    <source>
        <dbReference type="Google" id="ProtNLM"/>
    </source>
</evidence>
<evidence type="ECO:0000313" key="3">
    <source>
        <dbReference type="Proteomes" id="UP001321475"/>
    </source>
</evidence>
<reference evidence="3" key="1">
    <citation type="journal article" date="2019" name="Int. J. Syst. Evol. Microbiol.">
        <title>The Global Catalogue of Microorganisms (GCM) 10K type strain sequencing project: providing services to taxonomists for standard genome sequencing and annotation.</title>
        <authorList>
            <consortium name="The Broad Institute Genomics Platform"/>
            <consortium name="The Broad Institute Genome Sequencing Center for Infectious Disease"/>
            <person name="Wu L."/>
            <person name="Ma J."/>
        </authorList>
    </citation>
    <scope>NUCLEOTIDE SEQUENCE [LARGE SCALE GENOMIC DNA]</scope>
    <source>
        <strain evidence="3">NBRC 108565</strain>
    </source>
</reference>
<feature type="region of interest" description="Disordered" evidence="1">
    <location>
        <begin position="150"/>
        <end position="198"/>
    </location>
</feature>
<organism evidence="2 3">
    <name type="scientific">Paraoerskovia sediminicola</name>
    <dbReference type="NCBI Taxonomy" id="1138587"/>
    <lineage>
        <taxon>Bacteria</taxon>
        <taxon>Bacillati</taxon>
        <taxon>Actinomycetota</taxon>
        <taxon>Actinomycetes</taxon>
        <taxon>Micrococcales</taxon>
        <taxon>Cellulomonadaceae</taxon>
        <taxon>Paraoerskovia</taxon>
    </lineage>
</organism>
<keyword evidence="3" id="KW-1185">Reference proteome</keyword>
<evidence type="ECO:0000256" key="1">
    <source>
        <dbReference type="SAM" id="MobiDB-lite"/>
    </source>
</evidence>
<proteinExistence type="predicted"/>
<dbReference type="PANTHER" id="PTHR35340:SF5">
    <property type="entry name" value="ASST-DOMAIN-CONTAINING PROTEIN"/>
    <property type="match status" value="1"/>
</dbReference>
<name>A0ABN6XF28_9CELL</name>
<feature type="compositionally biased region" description="Acidic residues" evidence="1">
    <location>
        <begin position="160"/>
        <end position="182"/>
    </location>
</feature>
<dbReference type="EMBL" id="AP027729">
    <property type="protein sequence ID" value="BDZ43522.1"/>
    <property type="molecule type" value="Genomic_DNA"/>
</dbReference>
<dbReference type="InterPro" id="IPR053143">
    <property type="entry name" value="Arylsulfate_ST"/>
</dbReference>
<dbReference type="InterPro" id="IPR011047">
    <property type="entry name" value="Quinoprotein_ADH-like_sf"/>
</dbReference>
<dbReference type="Pfam" id="PF14269">
    <property type="entry name" value="Arylsulfotran_2"/>
    <property type="match status" value="1"/>
</dbReference>
<feature type="region of interest" description="Disordered" evidence="1">
    <location>
        <begin position="259"/>
        <end position="284"/>
    </location>
</feature>
<dbReference type="SUPFAM" id="SSF50998">
    <property type="entry name" value="Quinoprotein alcohol dehydrogenase-like"/>
    <property type="match status" value="1"/>
</dbReference>
<protein>
    <recommendedName>
        <fullName evidence="4">Arylsulfotransferase (ASST)</fullName>
    </recommendedName>
</protein>
<dbReference type="InterPro" id="IPR039535">
    <property type="entry name" value="ASST-like"/>
</dbReference>